<evidence type="ECO:0000313" key="4">
    <source>
        <dbReference type="Proteomes" id="UP000706124"/>
    </source>
</evidence>
<dbReference type="EMBL" id="SRPO01000086">
    <property type="protein sequence ID" value="KAG5942053.1"/>
    <property type="molecule type" value="Genomic_DNA"/>
</dbReference>
<dbReference type="SUPFAM" id="SSF89372">
    <property type="entry name" value="Fucose-specific lectin"/>
    <property type="match status" value="1"/>
</dbReference>
<evidence type="ECO:0000313" key="3">
    <source>
        <dbReference type="EMBL" id="KAG5942053.1"/>
    </source>
</evidence>
<proteinExistence type="predicted"/>
<evidence type="ECO:0008006" key="5">
    <source>
        <dbReference type="Google" id="ProtNLM"/>
    </source>
</evidence>
<keyword evidence="2" id="KW-1133">Transmembrane helix</keyword>
<name>A0A9P7MF62_9HYPO</name>
<accession>A0A9P7MF62</accession>
<evidence type="ECO:0000256" key="1">
    <source>
        <dbReference type="SAM" id="MobiDB-lite"/>
    </source>
</evidence>
<dbReference type="AlphaFoldDB" id="A0A9P7MF62"/>
<keyword evidence="4" id="KW-1185">Reference proteome</keyword>
<dbReference type="Proteomes" id="UP000706124">
    <property type="component" value="Unassembled WGS sequence"/>
</dbReference>
<feature type="compositionally biased region" description="Low complexity" evidence="1">
    <location>
        <begin position="127"/>
        <end position="137"/>
    </location>
</feature>
<protein>
    <recommendedName>
        <fullName evidence="5">Fucose-specific lectin</fullName>
    </recommendedName>
</protein>
<organism evidence="3 4">
    <name type="scientific">Claviceps pazoutovae</name>
    <dbReference type="NCBI Taxonomy" id="1649127"/>
    <lineage>
        <taxon>Eukaryota</taxon>
        <taxon>Fungi</taxon>
        <taxon>Dikarya</taxon>
        <taxon>Ascomycota</taxon>
        <taxon>Pezizomycotina</taxon>
        <taxon>Sordariomycetes</taxon>
        <taxon>Hypocreomycetidae</taxon>
        <taxon>Hypocreales</taxon>
        <taxon>Clavicipitaceae</taxon>
        <taxon>Claviceps</taxon>
    </lineage>
</organism>
<keyword evidence="2" id="KW-0812">Transmembrane</keyword>
<gene>
    <name evidence="3" type="ORF">E4U60_007530</name>
</gene>
<keyword evidence="2" id="KW-0472">Membrane</keyword>
<feature type="compositionally biased region" description="Low complexity" evidence="1">
    <location>
        <begin position="110"/>
        <end position="119"/>
    </location>
</feature>
<sequence>MPLDVPWLSHQANQAAMSDHNIPLETLPPPPIPPPEYHKSQSQGADAVHNHYHIGQQQVPRPWYRRKWVLWSLASALVFFVVIGLIIMGVMLKLELGRKAASDDTPAFGATVTASSTRAASKKGDNSATATSSEPEATATPFTMLATSQLASAFVKTNDAAQTRRVLIRQEDTLDLLVTEWTHGQMTHYRLRDRLDAKPVVAKPETPLALQVDDTGTIHLFYVSGTNLLSYLYQPAPGQWKAGEISSDHGAIRTSAHTSLSTAWHNGYRASRLLVVAFDNPSQQLQLAIAGSPSEPGAWYIVDVTSVSRTSVPGQSNIPCYSLAGDLYSQDAVAPVASTQDIGRGNQHMLLAVADGAELHAWECSVDFWPPPDVQARCRQADDRFRTSSGENITLVPAPLQISWVYMHGDRKDTDGASHDYLLLSRDGTATVREQLVGAGIVRGRGDGFTAPTNIKAMSTTLEGMLFASSGKDVFVYAKRGDFWEPDVSTNVTF</sequence>
<comment type="caution">
    <text evidence="3">The sequence shown here is derived from an EMBL/GenBank/DDBJ whole genome shotgun (WGS) entry which is preliminary data.</text>
</comment>
<dbReference type="OrthoDB" id="4896939at2759"/>
<reference evidence="3 4" key="1">
    <citation type="journal article" date="2020" name="bioRxiv">
        <title>Whole genome comparisons of ergot fungi reveals the divergence and evolution of species within the genus Claviceps are the result of varying mechanisms driving genome evolution and host range expansion.</title>
        <authorList>
            <person name="Wyka S.A."/>
            <person name="Mondo S.J."/>
            <person name="Liu M."/>
            <person name="Dettman J."/>
            <person name="Nalam V."/>
            <person name="Broders K.D."/>
        </authorList>
    </citation>
    <scope>NUCLEOTIDE SEQUENCE [LARGE SCALE GENOMIC DNA]</scope>
    <source>
        <strain evidence="3 4">CCC 1485</strain>
    </source>
</reference>
<dbReference type="Gene3D" id="2.120.10.70">
    <property type="entry name" value="Fucose-specific lectin"/>
    <property type="match status" value="1"/>
</dbReference>
<feature type="transmembrane region" description="Helical" evidence="2">
    <location>
        <begin position="68"/>
        <end position="92"/>
    </location>
</feature>
<feature type="region of interest" description="Disordered" evidence="1">
    <location>
        <begin position="105"/>
        <end position="137"/>
    </location>
</feature>
<evidence type="ECO:0000256" key="2">
    <source>
        <dbReference type="SAM" id="Phobius"/>
    </source>
</evidence>